<dbReference type="CDD" id="cd15136">
    <property type="entry name" value="7tmA_Glyco_hormone_R"/>
    <property type="match status" value="1"/>
</dbReference>
<dbReference type="PROSITE" id="PS00237">
    <property type="entry name" value="G_PROTEIN_RECEP_F1_1"/>
    <property type="match status" value="1"/>
</dbReference>
<evidence type="ECO:0000256" key="6">
    <source>
        <dbReference type="ARBA" id="ARBA00022737"/>
    </source>
</evidence>
<sequence>MNGLTATVSPSTTINLTTSENATESESISGWGHIPGWRCHCWNSTNESEGELQCRCEGSALVRIPQSLHNGMQKLTITKAGLPMLRKVGLRIYSSSLQDIMLTDLHEFEAIEAGVFNQLQLLRSIRIINCGLLTVPNMKYLTPGVILYMIDLEGNQISQIAEKTVKVKTEQLILDNNPLEIIQNHAFMGSEIAKLSLKGNNKLTSLHSSAFVGIENIQELDISGTSIEALPSSGLNTLEILRIQNTHTLKTIPSVYNFKNLRVAWLTHSFHCCAFQFPSRHDPQSHALRLQYLAELQKNCMTGKHIATEIVRSTDSPNVSEYVRSDSHSDNFSSFDDEIWSTISTNASKERLTRSTALNDSTFSDTFYDRFAAGDDSTFHLNATHFESHILRDHFVNAITGSPIDNFGVENDHIDVVNNPIDFGEFHETTADVSPNSMLIAICGNLSMNVISVQCFPMPDALNPCEDVMGSQWLRVSVWIVLFLAVFGNVAVLLVLFSNWSDVTVPKFLMSNLAFADLCMGLYLLLIAAIDVHSMGEYFNFAYDWQYGSGCKAAGFLTVFASHLSVFTLVIITVERWFAITNAIYLNKRIKLKLAAVIMVCGWIYSIVMSAFPLNGVSNYSSTSICLPMEARDSFDVTYLVLIIAIQGLAFFVIAICYAQIYFSLGKETRQAARYASRGEMTVANKMALLVFTNFACWAPIAFFGLTALAGLPLIDVAKSKILLVFFYPLNSCADPYLYAILTAQYRRDLFLLLSKYGFCKEKAQQYKLSYSAPTTNLTCPVPLIGRSTSTERNQTSARKPYSDYNCEDV</sequence>
<evidence type="ECO:0000256" key="3">
    <source>
        <dbReference type="ARBA" id="ARBA00022475"/>
    </source>
</evidence>
<feature type="transmembrane region" description="Helical" evidence="13">
    <location>
        <begin position="509"/>
        <end position="533"/>
    </location>
</feature>
<gene>
    <name evidence="15" type="primary">TSHR</name>
    <name evidence="15" type="ORF">Bhyg_06790</name>
</gene>
<dbReference type="Proteomes" id="UP001151699">
    <property type="component" value="Chromosome B"/>
</dbReference>
<dbReference type="InterPro" id="IPR017452">
    <property type="entry name" value="GPCR_Rhodpsn_7TM"/>
</dbReference>
<evidence type="ECO:0000256" key="11">
    <source>
        <dbReference type="ARBA" id="ARBA00023224"/>
    </source>
</evidence>
<dbReference type="EMBL" id="WJQU01000002">
    <property type="protein sequence ID" value="KAJ6641845.1"/>
    <property type="molecule type" value="Genomic_DNA"/>
</dbReference>
<feature type="transmembrane region" description="Helical" evidence="13">
    <location>
        <begin position="722"/>
        <end position="742"/>
    </location>
</feature>
<dbReference type="Pfam" id="PF00001">
    <property type="entry name" value="7tm_1"/>
    <property type="match status" value="1"/>
</dbReference>
<reference evidence="15" key="1">
    <citation type="submission" date="2022-07" db="EMBL/GenBank/DDBJ databases">
        <authorList>
            <person name="Trinca V."/>
            <person name="Uliana J.V.C."/>
            <person name="Torres T.T."/>
            <person name="Ward R.J."/>
            <person name="Monesi N."/>
        </authorList>
    </citation>
    <scope>NUCLEOTIDE SEQUENCE</scope>
    <source>
        <strain evidence="15">HSMRA1968</strain>
        <tissue evidence="15">Whole embryos</tissue>
    </source>
</reference>
<evidence type="ECO:0000256" key="2">
    <source>
        <dbReference type="ARBA" id="ARBA00010663"/>
    </source>
</evidence>
<feature type="transmembrane region" description="Helical" evidence="13">
    <location>
        <begin position="687"/>
        <end position="710"/>
    </location>
</feature>
<accession>A0A9Q0S370</accession>
<evidence type="ECO:0000256" key="13">
    <source>
        <dbReference type="SAM" id="Phobius"/>
    </source>
</evidence>
<dbReference type="GO" id="GO:0016500">
    <property type="term" value="F:protein-hormone receptor activity"/>
    <property type="evidence" value="ECO:0007669"/>
    <property type="project" value="InterPro"/>
</dbReference>
<keyword evidence="6" id="KW-0677">Repeat</keyword>
<keyword evidence="8" id="KW-0297">G-protein coupled receptor</keyword>
<organism evidence="15 16">
    <name type="scientific">Pseudolycoriella hygida</name>
    <dbReference type="NCBI Taxonomy" id="35572"/>
    <lineage>
        <taxon>Eukaryota</taxon>
        <taxon>Metazoa</taxon>
        <taxon>Ecdysozoa</taxon>
        <taxon>Arthropoda</taxon>
        <taxon>Hexapoda</taxon>
        <taxon>Insecta</taxon>
        <taxon>Pterygota</taxon>
        <taxon>Neoptera</taxon>
        <taxon>Endopterygota</taxon>
        <taxon>Diptera</taxon>
        <taxon>Nematocera</taxon>
        <taxon>Sciaroidea</taxon>
        <taxon>Sciaridae</taxon>
        <taxon>Pseudolycoriella</taxon>
    </lineage>
</organism>
<evidence type="ECO:0000313" key="16">
    <source>
        <dbReference type="Proteomes" id="UP001151699"/>
    </source>
</evidence>
<dbReference type="SUPFAM" id="SSF52058">
    <property type="entry name" value="L domain-like"/>
    <property type="match status" value="1"/>
</dbReference>
<dbReference type="SUPFAM" id="SSF81321">
    <property type="entry name" value="Family A G protein-coupled receptor-like"/>
    <property type="match status" value="1"/>
</dbReference>
<evidence type="ECO:0000256" key="4">
    <source>
        <dbReference type="ARBA" id="ARBA00022614"/>
    </source>
</evidence>
<comment type="similarity">
    <text evidence="2">Belongs to the G-protein coupled receptor 1 family.</text>
</comment>
<dbReference type="Gene3D" id="1.20.1070.10">
    <property type="entry name" value="Rhodopsin 7-helix transmembrane proteins"/>
    <property type="match status" value="1"/>
</dbReference>
<feature type="transmembrane region" description="Helical" evidence="13">
    <location>
        <begin position="473"/>
        <end position="497"/>
    </location>
</feature>
<feature type="domain" description="G-protein coupled receptors family 1 profile" evidence="14">
    <location>
        <begin position="488"/>
        <end position="739"/>
    </location>
</feature>
<keyword evidence="4" id="KW-0433">Leucine-rich repeat</keyword>
<dbReference type="OrthoDB" id="5981530at2759"/>
<dbReference type="GO" id="GO:0007189">
    <property type="term" value="P:adenylate cyclase-activating G protein-coupled receptor signaling pathway"/>
    <property type="evidence" value="ECO:0007669"/>
    <property type="project" value="TreeGrafter"/>
</dbReference>
<feature type="transmembrane region" description="Helical" evidence="13">
    <location>
        <begin position="553"/>
        <end position="574"/>
    </location>
</feature>
<evidence type="ECO:0000256" key="9">
    <source>
        <dbReference type="ARBA" id="ARBA00023136"/>
    </source>
</evidence>
<feature type="region of interest" description="Disordered" evidence="12">
    <location>
        <begin position="1"/>
        <end position="27"/>
    </location>
</feature>
<dbReference type="InterPro" id="IPR032675">
    <property type="entry name" value="LRR_dom_sf"/>
</dbReference>
<evidence type="ECO:0000259" key="14">
    <source>
        <dbReference type="PROSITE" id="PS50262"/>
    </source>
</evidence>
<comment type="subcellular location">
    <subcellularLocation>
        <location evidence="1">Cell membrane</location>
        <topology evidence="1">Multi-pass membrane protein</topology>
    </subcellularLocation>
</comment>
<dbReference type="GO" id="GO:0005886">
    <property type="term" value="C:plasma membrane"/>
    <property type="evidence" value="ECO:0007669"/>
    <property type="project" value="UniProtKB-SubCell"/>
</dbReference>
<feature type="transmembrane region" description="Helical" evidence="13">
    <location>
        <begin position="594"/>
        <end position="614"/>
    </location>
</feature>
<dbReference type="PANTHER" id="PTHR24372">
    <property type="entry name" value="GLYCOPROTEIN HORMONE RECEPTOR"/>
    <property type="match status" value="1"/>
</dbReference>
<comment type="caution">
    <text evidence="15">The sequence shown here is derived from an EMBL/GenBank/DDBJ whole genome shotgun (WGS) entry which is preliminary data.</text>
</comment>
<evidence type="ECO:0000256" key="12">
    <source>
        <dbReference type="SAM" id="MobiDB-lite"/>
    </source>
</evidence>
<evidence type="ECO:0000256" key="1">
    <source>
        <dbReference type="ARBA" id="ARBA00004651"/>
    </source>
</evidence>
<evidence type="ECO:0000256" key="7">
    <source>
        <dbReference type="ARBA" id="ARBA00022989"/>
    </source>
</evidence>
<dbReference type="GO" id="GO:0009755">
    <property type="term" value="P:hormone-mediated signaling pathway"/>
    <property type="evidence" value="ECO:0007669"/>
    <property type="project" value="TreeGrafter"/>
</dbReference>
<dbReference type="GO" id="GO:0008528">
    <property type="term" value="F:G protein-coupled peptide receptor activity"/>
    <property type="evidence" value="ECO:0007669"/>
    <property type="project" value="TreeGrafter"/>
</dbReference>
<protein>
    <submittedName>
        <fullName evidence="15">Thyrotropin receptor</fullName>
    </submittedName>
</protein>
<dbReference type="Gene3D" id="3.80.10.10">
    <property type="entry name" value="Ribonuclease Inhibitor"/>
    <property type="match status" value="1"/>
</dbReference>
<feature type="transmembrane region" description="Helical" evidence="13">
    <location>
        <begin position="637"/>
        <end position="666"/>
    </location>
</feature>
<dbReference type="PROSITE" id="PS50262">
    <property type="entry name" value="G_PROTEIN_RECEP_F1_2"/>
    <property type="match status" value="1"/>
</dbReference>
<evidence type="ECO:0000256" key="10">
    <source>
        <dbReference type="ARBA" id="ARBA00023170"/>
    </source>
</evidence>
<keyword evidence="11" id="KW-0807">Transducer</keyword>
<evidence type="ECO:0000256" key="8">
    <source>
        <dbReference type="ARBA" id="ARBA00023040"/>
    </source>
</evidence>
<name>A0A9Q0S370_9DIPT</name>
<proteinExistence type="inferred from homology"/>
<evidence type="ECO:0000256" key="5">
    <source>
        <dbReference type="ARBA" id="ARBA00022692"/>
    </source>
</evidence>
<keyword evidence="16" id="KW-1185">Reference proteome</keyword>
<dbReference type="InterPro" id="IPR000276">
    <property type="entry name" value="GPCR_Rhodpsn"/>
</dbReference>
<keyword evidence="7 13" id="KW-1133">Transmembrane helix</keyword>
<keyword evidence="5 13" id="KW-0812">Transmembrane</keyword>
<keyword evidence="10 15" id="KW-0675">Receptor</keyword>
<dbReference type="AlphaFoldDB" id="A0A9Q0S370"/>
<dbReference type="PRINTS" id="PR00237">
    <property type="entry name" value="GPCRRHODOPSN"/>
</dbReference>
<dbReference type="FunFam" id="1.20.1070.10:FF:000181">
    <property type="entry name" value="Thyrotropin receptor"/>
    <property type="match status" value="1"/>
</dbReference>
<keyword evidence="3" id="KW-1003">Cell membrane</keyword>
<keyword evidence="9 13" id="KW-0472">Membrane</keyword>
<dbReference type="PRINTS" id="PR00373">
    <property type="entry name" value="GLYCHORMONER"/>
</dbReference>
<evidence type="ECO:0000313" key="15">
    <source>
        <dbReference type="EMBL" id="KAJ6641845.1"/>
    </source>
</evidence>
<dbReference type="InterPro" id="IPR002131">
    <property type="entry name" value="Gphrmn_rcpt_fam"/>
</dbReference>
<dbReference type="PANTHER" id="PTHR24372:SF74">
    <property type="entry name" value="LP13728P"/>
    <property type="match status" value="1"/>
</dbReference>